<keyword evidence="2" id="KW-1185">Reference proteome</keyword>
<proteinExistence type="predicted"/>
<dbReference type="Proteomes" id="UP000721415">
    <property type="component" value="Unassembled WGS sequence"/>
</dbReference>
<reference evidence="1 2" key="1">
    <citation type="submission" date="2020-07" db="EMBL/GenBank/DDBJ databases">
        <title>Facklamia lactis sp. nov., isolated from raw milk.</title>
        <authorList>
            <person name="Doll E.V."/>
            <person name="Huptas C."/>
            <person name="Staib L."/>
            <person name="Wenning M."/>
            <person name="Scherer S."/>
        </authorList>
    </citation>
    <scope>NUCLEOTIDE SEQUENCE [LARGE SCALE GENOMIC DNA]</scope>
    <source>
        <strain evidence="1 2">DSM 111018</strain>
    </source>
</reference>
<sequence>MNFKNVVYVNEFTNGVLDPVVEMQYFVKDGGHIIANTAPGCWGPMITPKLQGGHEVTKPVYVEGAEVGDAIIIHIEDIHVTSLATASGSDQAVKGAYTDDAFIDAKCPHCGILNPETYIDGYGKEAIKCKNCDKSFLPFDLTNGYTIKFDNDSQIGITLNEHSANAVAKEAKAYMNTPENSIQNPIATLAPHDIVGAIARMRPFLGQLGTTPSQAFPDSHNAGDFAQALLGASHAFGKTEEDLNHRTDGHMDINRVRVGAKVIAPVKVAGAGVYLGDMHAMQGNGEIAGHTADVSGVVRLKIEVIKELTIEGPILLSNEDDLPYLAKPLTEKERALAKKMADQLGIELEESYPISFIGTGATLNEATDNAVTRAAKLFGVCKEEILNRCTITGSIDIGRHPGVVTATFLAPKGYLEKIKMLEVVKKK</sequence>
<dbReference type="PANTHER" id="PTHR31891">
    <property type="entry name" value="FORMAMIDASE C869.04-RELATED"/>
    <property type="match status" value="1"/>
</dbReference>
<evidence type="ECO:0000313" key="2">
    <source>
        <dbReference type="Proteomes" id="UP000721415"/>
    </source>
</evidence>
<dbReference type="PANTHER" id="PTHR31891:SF1">
    <property type="entry name" value="FORMAMIDASE C869.04-RELATED"/>
    <property type="match status" value="1"/>
</dbReference>
<dbReference type="Gene3D" id="2.60.120.580">
    <property type="entry name" value="Acetamidase/Formamidase-like domains"/>
    <property type="match status" value="1"/>
</dbReference>
<comment type="caution">
    <text evidence="1">The sequence shown here is derived from an EMBL/GenBank/DDBJ whole genome shotgun (WGS) entry which is preliminary data.</text>
</comment>
<protein>
    <submittedName>
        <fullName evidence="1">Acetamidase/formamidase family protein</fullName>
    </submittedName>
</protein>
<gene>
    <name evidence="1" type="ORF">HZY91_04745</name>
</gene>
<name>A0ABS0LPW0_9LACT</name>
<evidence type="ECO:0000313" key="1">
    <source>
        <dbReference type="EMBL" id="MBG9986201.1"/>
    </source>
</evidence>
<accession>A0ABS0LPW0</accession>
<dbReference type="SUPFAM" id="SSF141130">
    <property type="entry name" value="Acetamidase/Formamidase-like"/>
    <property type="match status" value="1"/>
</dbReference>
<organism evidence="1 2">
    <name type="scientific">Facklamia lactis</name>
    <dbReference type="NCBI Taxonomy" id="2749967"/>
    <lineage>
        <taxon>Bacteria</taxon>
        <taxon>Bacillati</taxon>
        <taxon>Bacillota</taxon>
        <taxon>Bacilli</taxon>
        <taxon>Lactobacillales</taxon>
        <taxon>Aerococcaceae</taxon>
        <taxon>Facklamia</taxon>
    </lineage>
</organism>
<dbReference type="InterPro" id="IPR004304">
    <property type="entry name" value="FmdA_AmdA"/>
</dbReference>
<dbReference type="EMBL" id="JACBXQ010000002">
    <property type="protein sequence ID" value="MBG9986201.1"/>
    <property type="molecule type" value="Genomic_DNA"/>
</dbReference>
<dbReference type="Pfam" id="PF03069">
    <property type="entry name" value="FmdA_AmdA"/>
    <property type="match status" value="1"/>
</dbReference>
<dbReference type="RefSeq" id="WP_197115112.1">
    <property type="nucleotide sequence ID" value="NZ_JACBXQ010000002.1"/>
</dbReference>